<evidence type="ECO:0000256" key="1">
    <source>
        <dbReference type="ARBA" id="ARBA00023125"/>
    </source>
</evidence>
<evidence type="ECO:0000313" key="3">
    <source>
        <dbReference type="EMBL" id="WAV90925.1"/>
    </source>
</evidence>
<proteinExistence type="predicted"/>
<feature type="domain" description="Phage integrase central" evidence="2">
    <location>
        <begin position="1"/>
        <end position="55"/>
    </location>
</feature>
<keyword evidence="1" id="KW-0238">DNA-binding</keyword>
<dbReference type="AlphaFoldDB" id="A0A9E9LDB9"/>
<organism evidence="3">
    <name type="scientific">Oxalobacter aliiformigenes</name>
    <dbReference type="NCBI Taxonomy" id="2946593"/>
    <lineage>
        <taxon>Bacteria</taxon>
        <taxon>Pseudomonadati</taxon>
        <taxon>Pseudomonadota</taxon>
        <taxon>Betaproteobacteria</taxon>
        <taxon>Burkholderiales</taxon>
        <taxon>Oxalobacteraceae</taxon>
        <taxon>Oxalobacter</taxon>
    </lineage>
</organism>
<gene>
    <name evidence="3" type="ORF">NB646_08845</name>
</gene>
<dbReference type="EMBL" id="CP098251">
    <property type="protein sequence ID" value="WAV90925.1"/>
    <property type="molecule type" value="Genomic_DNA"/>
</dbReference>
<dbReference type="Proteomes" id="UP001164819">
    <property type="component" value="Chromosome"/>
</dbReference>
<dbReference type="Gene3D" id="1.10.150.130">
    <property type="match status" value="1"/>
</dbReference>
<dbReference type="GO" id="GO:0003677">
    <property type="term" value="F:DNA binding"/>
    <property type="evidence" value="ECO:0007669"/>
    <property type="project" value="UniProtKB-KW"/>
</dbReference>
<reference evidence="3" key="1">
    <citation type="journal article" date="2022" name="Front. Microbiol.">
        <title>New perspectives on an old grouping: The genomic and phenotypic variability of Oxalobacter formigenes and the implications for calcium oxalate stone prevention.</title>
        <authorList>
            <person name="Chmiel J.A."/>
            <person name="Carr C."/>
            <person name="Stuivenberg G.A."/>
            <person name="Venema R."/>
            <person name="Chanyi R.M."/>
            <person name="Al K.F."/>
            <person name="Giguere D."/>
            <person name="Say H."/>
            <person name="Akouris P.P."/>
            <person name="Dominguez Romero S.A."/>
            <person name="Kwong A."/>
            <person name="Tai V."/>
            <person name="Koval S.F."/>
            <person name="Razvi H."/>
            <person name="Bjazevic J."/>
            <person name="Burton J.P."/>
        </authorList>
    </citation>
    <scope>NUCLEOTIDE SEQUENCE</scope>
    <source>
        <strain evidence="3">OxK</strain>
    </source>
</reference>
<dbReference type="InterPro" id="IPR010998">
    <property type="entry name" value="Integrase_recombinase_N"/>
</dbReference>
<accession>A0A9E9LDB9</accession>
<protein>
    <recommendedName>
        <fullName evidence="2">Phage integrase central domain-containing protein</fullName>
    </recommendedName>
</protein>
<dbReference type="InterPro" id="IPR053876">
    <property type="entry name" value="Phage_int_M"/>
</dbReference>
<dbReference type="Pfam" id="PF22022">
    <property type="entry name" value="Phage_int_M"/>
    <property type="match status" value="1"/>
</dbReference>
<name>A0A9E9LDB9_9BURK</name>
<dbReference type="InterPro" id="IPR011010">
    <property type="entry name" value="DNA_brk_join_enz"/>
</dbReference>
<evidence type="ECO:0000259" key="2">
    <source>
        <dbReference type="Pfam" id="PF22022"/>
    </source>
</evidence>
<sequence>MPIAEVTHKQLIDTLRKIEDRGAFEIAKRLKANIARIFSYAIQYGITDRNIANDLVDILKPVPKGHFATITNVAGIG</sequence>
<dbReference type="SUPFAM" id="SSF56349">
    <property type="entry name" value="DNA breaking-rejoining enzymes"/>
    <property type="match status" value="1"/>
</dbReference>